<organism evidence="2">
    <name type="scientific">Cyprideis torosa</name>
    <dbReference type="NCBI Taxonomy" id="163714"/>
    <lineage>
        <taxon>Eukaryota</taxon>
        <taxon>Metazoa</taxon>
        <taxon>Ecdysozoa</taxon>
        <taxon>Arthropoda</taxon>
        <taxon>Crustacea</taxon>
        <taxon>Oligostraca</taxon>
        <taxon>Ostracoda</taxon>
        <taxon>Podocopa</taxon>
        <taxon>Podocopida</taxon>
        <taxon>Cytherocopina</taxon>
        <taxon>Cytheroidea</taxon>
        <taxon>Cytherideidae</taxon>
        <taxon>Cyprideis</taxon>
    </lineage>
</organism>
<feature type="compositionally biased region" description="Low complexity" evidence="1">
    <location>
        <begin position="160"/>
        <end position="175"/>
    </location>
</feature>
<dbReference type="AlphaFoldDB" id="A0A7R8ZIG1"/>
<name>A0A7R8ZIG1_9CRUS</name>
<gene>
    <name evidence="2" type="ORF">CTOB1V02_LOCUS3568</name>
</gene>
<feature type="compositionally biased region" description="Pro residues" evidence="1">
    <location>
        <begin position="176"/>
        <end position="191"/>
    </location>
</feature>
<accession>A0A7R8ZIG1</accession>
<evidence type="ECO:0000313" key="2">
    <source>
        <dbReference type="EMBL" id="CAD7225633.1"/>
    </source>
</evidence>
<feature type="compositionally biased region" description="Basic and acidic residues" evidence="1">
    <location>
        <begin position="261"/>
        <end position="291"/>
    </location>
</feature>
<feature type="region of interest" description="Disordered" evidence="1">
    <location>
        <begin position="142"/>
        <end position="200"/>
    </location>
</feature>
<sequence>MLFLFLPPSQEEAERAGQDYGQWQYGNDGIWRRHANTFTSGSMGYSLQPPNQLAVRTLPPVGYLPPNMMYGSMPMWGMSYYNPAAVVQPYPVPTAALQPFRTGEAAWTQPYAPQPTGVQPYYSLASPNPGYIPMSVAPTYPAASSRPVATDDVGRDSDSRSSLSKRSSSSTAPTPDSYPPPPIITPPVPPTRKPESSKKCCPAKYWETQASGCPSYEKRGRTNIFRSVVGLLRGSVSKSRRSKDSMEVSKHRVSKSKGFIRSKDSGQEDRREKSKSFFKNKDSGEVSEHKLPKSKTLFKSKDSGEVSEHKLPKSKSKDSDGISEYMVPKSKHFPRSKDSDEISEYMLPKSNRFSRGKDSDEISEYMLPKSKHFPRSKDSDEISEMLRMGLHPVSVNVAEQHELDSTHSKASRWLAESVEPSTDLSDSLSIGEIGSALNVVRKRGKPKTPEIFEQDTYTEDIDLDLYPDVGFDW</sequence>
<feature type="compositionally biased region" description="Basic residues" evidence="1">
    <location>
        <begin position="251"/>
        <end position="260"/>
    </location>
</feature>
<reference evidence="2" key="1">
    <citation type="submission" date="2020-11" db="EMBL/GenBank/DDBJ databases">
        <authorList>
            <person name="Tran Van P."/>
        </authorList>
    </citation>
    <scope>NUCLEOTIDE SEQUENCE</scope>
</reference>
<proteinExistence type="predicted"/>
<protein>
    <submittedName>
        <fullName evidence="2">Uncharacterized protein</fullName>
    </submittedName>
</protein>
<dbReference type="EMBL" id="OB660619">
    <property type="protein sequence ID" value="CAD7225633.1"/>
    <property type="molecule type" value="Genomic_DNA"/>
</dbReference>
<feature type="compositionally biased region" description="Basic and acidic residues" evidence="1">
    <location>
        <begin position="299"/>
        <end position="320"/>
    </location>
</feature>
<evidence type="ECO:0000256" key="1">
    <source>
        <dbReference type="SAM" id="MobiDB-lite"/>
    </source>
</evidence>
<feature type="region of interest" description="Disordered" evidence="1">
    <location>
        <begin position="235"/>
        <end position="360"/>
    </location>
</feature>